<accession>A0AAN9E0P4</accession>
<dbReference type="CDD" id="cd14798">
    <property type="entry name" value="RX-CC_like"/>
    <property type="match status" value="1"/>
</dbReference>
<keyword evidence="1" id="KW-0433">Leucine-rich repeat</keyword>
<evidence type="ECO:0000256" key="2">
    <source>
        <dbReference type="ARBA" id="ARBA00022737"/>
    </source>
</evidence>
<dbReference type="SUPFAM" id="SSF52047">
    <property type="entry name" value="RNI-like"/>
    <property type="match status" value="1"/>
</dbReference>
<dbReference type="Gene3D" id="3.80.10.10">
    <property type="entry name" value="Ribonuclease Inhibitor"/>
    <property type="match status" value="2"/>
</dbReference>
<dbReference type="GO" id="GO:0051707">
    <property type="term" value="P:response to other organism"/>
    <property type="evidence" value="ECO:0007669"/>
    <property type="project" value="UniProtKB-ARBA"/>
</dbReference>
<dbReference type="InterPro" id="IPR038005">
    <property type="entry name" value="RX-like_CC"/>
</dbReference>
<evidence type="ECO:0000256" key="4">
    <source>
        <dbReference type="ARBA" id="ARBA00022821"/>
    </source>
</evidence>
<dbReference type="SUPFAM" id="SSF52540">
    <property type="entry name" value="P-loop containing nucleoside triphosphate hydrolases"/>
    <property type="match status" value="1"/>
</dbReference>
<feature type="domain" description="R13L1/DRL21-like LRR repeat region" evidence="9">
    <location>
        <begin position="678"/>
        <end position="805"/>
    </location>
</feature>
<dbReference type="PRINTS" id="PR00364">
    <property type="entry name" value="DISEASERSIST"/>
</dbReference>
<dbReference type="Pfam" id="PF23559">
    <property type="entry name" value="WHD_DRP"/>
    <property type="match status" value="1"/>
</dbReference>
<feature type="domain" description="NB-ARC" evidence="6">
    <location>
        <begin position="172"/>
        <end position="342"/>
    </location>
</feature>
<dbReference type="Pfam" id="PF00931">
    <property type="entry name" value="NB-ARC"/>
    <property type="match status" value="1"/>
</dbReference>
<dbReference type="FunFam" id="1.10.10.10:FF:000322">
    <property type="entry name" value="Probable disease resistance protein At1g63360"/>
    <property type="match status" value="1"/>
</dbReference>
<evidence type="ECO:0000256" key="5">
    <source>
        <dbReference type="ARBA" id="ARBA00022840"/>
    </source>
</evidence>
<evidence type="ECO:0000259" key="9">
    <source>
        <dbReference type="Pfam" id="PF25019"/>
    </source>
</evidence>
<evidence type="ECO:0000256" key="1">
    <source>
        <dbReference type="ARBA" id="ARBA00022614"/>
    </source>
</evidence>
<dbReference type="InterPro" id="IPR041118">
    <property type="entry name" value="Rx_N"/>
</dbReference>
<protein>
    <submittedName>
        <fullName evidence="10">Uncharacterized protein</fullName>
    </submittedName>
</protein>
<proteinExistence type="predicted"/>
<dbReference type="GO" id="GO:0006952">
    <property type="term" value="P:defense response"/>
    <property type="evidence" value="ECO:0007669"/>
    <property type="project" value="UniProtKB-KW"/>
</dbReference>
<gene>
    <name evidence="10" type="ORF">RIF29_38907</name>
</gene>
<keyword evidence="5" id="KW-0067">ATP-binding</keyword>
<dbReference type="EMBL" id="JAYWIO010000008">
    <property type="protein sequence ID" value="KAK7244089.1"/>
    <property type="molecule type" value="Genomic_DNA"/>
</dbReference>
<dbReference type="SUPFAM" id="SSF52058">
    <property type="entry name" value="L domain-like"/>
    <property type="match status" value="1"/>
</dbReference>
<dbReference type="Gene3D" id="1.10.8.430">
    <property type="entry name" value="Helical domain of apoptotic protease-activating factors"/>
    <property type="match status" value="1"/>
</dbReference>
<dbReference type="InterPro" id="IPR002182">
    <property type="entry name" value="NB-ARC"/>
</dbReference>
<dbReference type="AlphaFoldDB" id="A0AAN9E0P4"/>
<dbReference type="GO" id="GO:0005524">
    <property type="term" value="F:ATP binding"/>
    <property type="evidence" value="ECO:0007669"/>
    <property type="project" value="UniProtKB-KW"/>
</dbReference>
<dbReference type="InterPro" id="IPR036388">
    <property type="entry name" value="WH-like_DNA-bd_sf"/>
</dbReference>
<dbReference type="PANTHER" id="PTHR36766:SF40">
    <property type="entry name" value="DISEASE RESISTANCE PROTEIN RGA3"/>
    <property type="match status" value="1"/>
</dbReference>
<keyword evidence="11" id="KW-1185">Reference proteome</keyword>
<name>A0AAN9E0P4_CROPI</name>
<dbReference type="FunFam" id="3.40.50.300:FF:001091">
    <property type="entry name" value="Probable disease resistance protein At1g61300"/>
    <property type="match status" value="1"/>
</dbReference>
<dbReference type="InterPro" id="IPR058922">
    <property type="entry name" value="WHD_DRP"/>
</dbReference>
<evidence type="ECO:0000259" key="7">
    <source>
        <dbReference type="Pfam" id="PF18052"/>
    </source>
</evidence>
<comment type="caution">
    <text evidence="10">The sequence shown here is derived from an EMBL/GenBank/DDBJ whole genome shotgun (WGS) entry which is preliminary data.</text>
</comment>
<keyword evidence="4" id="KW-0611">Plant defense</keyword>
<keyword evidence="3" id="KW-0547">Nucleotide-binding</keyword>
<feature type="domain" description="Disease resistance protein winged helix" evidence="8">
    <location>
        <begin position="425"/>
        <end position="497"/>
    </location>
</feature>
<dbReference type="Pfam" id="PF18052">
    <property type="entry name" value="Rx_N"/>
    <property type="match status" value="1"/>
</dbReference>
<reference evidence="10 11" key="1">
    <citation type="submission" date="2024-01" db="EMBL/GenBank/DDBJ databases">
        <title>The genomes of 5 underutilized Papilionoideae crops provide insights into root nodulation and disease resistanc.</title>
        <authorList>
            <person name="Yuan L."/>
        </authorList>
    </citation>
    <scope>NUCLEOTIDE SEQUENCE [LARGE SCALE GENOMIC DNA]</scope>
    <source>
        <strain evidence="10">ZHUSHIDOU_FW_LH</strain>
        <tissue evidence="10">Leaf</tissue>
    </source>
</reference>
<dbReference type="InterPro" id="IPR042197">
    <property type="entry name" value="Apaf_helical"/>
</dbReference>
<dbReference type="InterPro" id="IPR032675">
    <property type="entry name" value="LRR_dom_sf"/>
</dbReference>
<dbReference type="InterPro" id="IPR056789">
    <property type="entry name" value="LRR_R13L1-DRL21"/>
</dbReference>
<dbReference type="GO" id="GO:0043531">
    <property type="term" value="F:ADP binding"/>
    <property type="evidence" value="ECO:0007669"/>
    <property type="project" value="InterPro"/>
</dbReference>
<dbReference type="InterPro" id="IPR027417">
    <property type="entry name" value="P-loop_NTPase"/>
</dbReference>
<dbReference type="Gene3D" id="1.20.5.4130">
    <property type="match status" value="1"/>
</dbReference>
<evidence type="ECO:0000256" key="3">
    <source>
        <dbReference type="ARBA" id="ARBA00022741"/>
    </source>
</evidence>
<feature type="domain" description="Disease resistance N-terminal" evidence="7">
    <location>
        <begin position="9"/>
        <end position="96"/>
    </location>
</feature>
<evidence type="ECO:0000313" key="11">
    <source>
        <dbReference type="Proteomes" id="UP001372338"/>
    </source>
</evidence>
<organism evidence="10 11">
    <name type="scientific">Crotalaria pallida</name>
    <name type="common">Smooth rattlebox</name>
    <name type="synonym">Crotalaria striata</name>
    <dbReference type="NCBI Taxonomy" id="3830"/>
    <lineage>
        <taxon>Eukaryota</taxon>
        <taxon>Viridiplantae</taxon>
        <taxon>Streptophyta</taxon>
        <taxon>Embryophyta</taxon>
        <taxon>Tracheophyta</taxon>
        <taxon>Spermatophyta</taxon>
        <taxon>Magnoliopsida</taxon>
        <taxon>eudicotyledons</taxon>
        <taxon>Gunneridae</taxon>
        <taxon>Pentapetalae</taxon>
        <taxon>rosids</taxon>
        <taxon>fabids</taxon>
        <taxon>Fabales</taxon>
        <taxon>Fabaceae</taxon>
        <taxon>Papilionoideae</taxon>
        <taxon>50 kb inversion clade</taxon>
        <taxon>genistoids sensu lato</taxon>
        <taxon>core genistoids</taxon>
        <taxon>Crotalarieae</taxon>
        <taxon>Crotalaria</taxon>
    </lineage>
</organism>
<dbReference type="Gene3D" id="3.40.50.300">
    <property type="entry name" value="P-loop containing nucleotide triphosphate hydrolases"/>
    <property type="match status" value="1"/>
</dbReference>
<dbReference type="Proteomes" id="UP001372338">
    <property type="component" value="Unassembled WGS sequence"/>
</dbReference>
<dbReference type="Gene3D" id="1.10.10.10">
    <property type="entry name" value="Winged helix-like DNA-binding domain superfamily/Winged helix DNA-binding domain"/>
    <property type="match status" value="1"/>
</dbReference>
<sequence>MAEQIPYGVVVSIINRLASLAFREFGRIYGVFGELEKLKNTLELIQAELSDAEERQDDDRAVKIWIRRLKQVLHDADDLFDELVIEDLRDKVINANSHSKVSGLLSSSKYSIAFRRKVSHEVENITQQLNDVCKDMSMLKLKQRTIVFKENESAWRETSSYVLQSDIVGREGSKKEIVDLLEETNTNQNVSLIAIVGIGGLGKTALAQLAYNDAQVQNHFQKKMWVCVSDDFEVKTILRKMLESLHDNEVGNLALDILQKKVRKELNGKRYMLVLDDVWNENHLKWNDLRAYLMCGGQGSKILVTTRNTSVTETMGLSTPYVLQGLSKEESWVLLKNLAFSARRISPNLVSIGERIATKCRGVPLAIRTMGGLLQSKNEESEWLDILDGDFWRLCEERDSIMPVLKLSYQNLPLGLRQCFSYCCLYPKNWEIKTDELIQLWIAQGYLECSTETQSMEDVGNQYAKMLLMRSFFQEASVSEYHNVTSFKMHDLMHDLAISVAGNDCFLDSEGKGIVGRPMHISFGCKTICSFDSLHSSKLRTIRCKIKGQFLSKSSVIKKLKFLRALDLSSSDLVELPESFDQLKHLRYLDLSNCKKLICLPKSLVNLVSLQTLKLCGCDKLVLSFEIITKLISLRHLEIEKYKAFENMMPVGLGKLTSLRYLPEFVVDFSAKNEGGKLNELKSLDNIRGCLRISNLSLVKDVASESQEANLKAKKYIRRLELCWGQQGYVYKNINSDSLQLLDNLCPHQNLRELSVGWYPGLRFSSWLSSVTSIVEISLYGLFGCQTLPPLERLPWLKRLEICGMDELHYIHYEEVSHVPFPSLERLIVVDSPNLRGWQRFADVNQATDIDKHLLQSSFPCLSYLEIIGCPNLTCMPTYPHLAEKLMLQSCNVKPMIETCLVQLQSSSFHPFSTLELLQIGDVDMEAMPEEWMRNLASLKRFSISRSPSIAPVFQYLQYLPVGLEDLEICDVDKLDIWKDEDNVSTWHAPPGLCSLKRISIKSCKSLKALPEWIYNLQSVNCILIGDCPALESLPEDIRCFTNLQTLQIRLCPILSDRCKEGTGVDWPNIAHIPNISMDRNLNW</sequence>
<evidence type="ECO:0000259" key="8">
    <source>
        <dbReference type="Pfam" id="PF23559"/>
    </source>
</evidence>
<evidence type="ECO:0000259" key="6">
    <source>
        <dbReference type="Pfam" id="PF00931"/>
    </source>
</evidence>
<keyword evidence="2" id="KW-0677">Repeat</keyword>
<dbReference type="Pfam" id="PF25019">
    <property type="entry name" value="LRR_R13L1-DRL21"/>
    <property type="match status" value="1"/>
</dbReference>
<dbReference type="PANTHER" id="PTHR36766">
    <property type="entry name" value="PLANT BROAD-SPECTRUM MILDEW RESISTANCE PROTEIN RPW8"/>
    <property type="match status" value="1"/>
</dbReference>
<evidence type="ECO:0000313" key="10">
    <source>
        <dbReference type="EMBL" id="KAK7244089.1"/>
    </source>
</evidence>